<sequence>MANASTDSEHGDFAQELEAFAADLRALRIDQGHPSYAAISKRAVGRPLSVSALSDVMTGAYLPGLDFLMALVRTLLGSQSEQPRPVARDDPRLAEWRSRWGRLKTLQDQNRRAPGPQPPAAGARAPRDDRPAPGPATLPAQEAALSSEGVSALPDVTDPAEEIARLQRILTSQGLAARTVLGALEHGKRIDLEPLTGHTGGSWGVAFSPDGRLLATAGADGTVRLWDPATHEQVAIFGRLAMGAQGVAFSPNGGLLAATGANDTVGLWDLASHEQVATLDAGGSFGVAFSPNGRLLAAPSSRGEVRLWDSATHELVATLDGHTKNNWTAATCFGVAFSPDGRLLATAGTDSSVRLWDPATHEQVATLDGWTMGAREVAFSPDGRLLAAVGEQGDVRLWDPATREPIRTALSDRPGADRDVAFSPDGRLIATVGNAGNAVKLWDLVADEPVTTYSTGGSRKLAFSPDGRLLAITGEDGTVRLWITPTSGVVPPQRAPLDGVRTP</sequence>
<dbReference type="PROSITE" id="PS50082">
    <property type="entry name" value="WD_REPEATS_2"/>
    <property type="match status" value="6"/>
</dbReference>
<feature type="repeat" description="WD" evidence="3">
    <location>
        <begin position="247"/>
        <end position="278"/>
    </location>
</feature>
<dbReference type="RefSeq" id="WP_143667995.1">
    <property type="nucleotide sequence ID" value="NZ_MUBM01000022.1"/>
</dbReference>
<dbReference type="PANTHER" id="PTHR44019">
    <property type="entry name" value="WD REPEAT-CONTAINING PROTEIN 55"/>
    <property type="match status" value="1"/>
</dbReference>
<dbReference type="Gene3D" id="2.130.10.10">
    <property type="entry name" value="YVTN repeat-like/Quinoprotein amine dehydrogenase"/>
    <property type="match status" value="3"/>
</dbReference>
<dbReference type="Pfam" id="PF00400">
    <property type="entry name" value="WD40"/>
    <property type="match status" value="7"/>
</dbReference>
<dbReference type="InterPro" id="IPR011047">
    <property type="entry name" value="Quinoprotein_ADH-like_sf"/>
</dbReference>
<keyword evidence="2" id="KW-0677">Repeat</keyword>
<evidence type="ECO:0000256" key="2">
    <source>
        <dbReference type="ARBA" id="ARBA00022737"/>
    </source>
</evidence>
<dbReference type="PANTHER" id="PTHR44019:SF8">
    <property type="entry name" value="POC1 CENTRIOLAR PROTEIN HOMOLOG"/>
    <property type="match status" value="1"/>
</dbReference>
<dbReference type="CDD" id="cd00200">
    <property type="entry name" value="WD40"/>
    <property type="match status" value="1"/>
</dbReference>
<protein>
    <submittedName>
        <fullName evidence="5">WD40 repeat domain-containing protein</fullName>
    </submittedName>
</protein>
<comment type="caution">
    <text evidence="5">The sequence shown here is derived from an EMBL/GenBank/DDBJ whole genome shotgun (WGS) entry which is preliminary data.</text>
</comment>
<evidence type="ECO:0000256" key="3">
    <source>
        <dbReference type="PROSITE-ProRule" id="PRU00221"/>
    </source>
</evidence>
<dbReference type="PROSITE" id="PS50294">
    <property type="entry name" value="WD_REPEATS_REGION"/>
    <property type="match status" value="3"/>
</dbReference>
<name>A0ABV1VW21_9ACTN</name>
<keyword evidence="1 3" id="KW-0853">WD repeat</keyword>
<feature type="region of interest" description="Disordered" evidence="4">
    <location>
        <begin position="104"/>
        <end position="138"/>
    </location>
</feature>
<evidence type="ECO:0000313" key="6">
    <source>
        <dbReference type="Proteomes" id="UP001458415"/>
    </source>
</evidence>
<dbReference type="SMART" id="SM00320">
    <property type="entry name" value="WD40"/>
    <property type="match status" value="7"/>
</dbReference>
<evidence type="ECO:0000313" key="5">
    <source>
        <dbReference type="EMBL" id="MER6976125.1"/>
    </source>
</evidence>
<dbReference type="InterPro" id="IPR020472">
    <property type="entry name" value="WD40_PAC1"/>
</dbReference>
<gene>
    <name evidence="5" type="ORF">ABT317_03510</name>
</gene>
<dbReference type="SUPFAM" id="SSF50998">
    <property type="entry name" value="Quinoprotein alcohol dehydrogenase-like"/>
    <property type="match status" value="1"/>
</dbReference>
<dbReference type="Proteomes" id="UP001458415">
    <property type="component" value="Unassembled WGS sequence"/>
</dbReference>
<feature type="repeat" description="WD" evidence="3">
    <location>
        <begin position="367"/>
        <end position="408"/>
    </location>
</feature>
<feature type="repeat" description="WD" evidence="3">
    <location>
        <begin position="195"/>
        <end position="236"/>
    </location>
</feature>
<keyword evidence="6" id="KW-1185">Reference proteome</keyword>
<dbReference type="InterPro" id="IPR015943">
    <property type="entry name" value="WD40/YVTN_repeat-like_dom_sf"/>
</dbReference>
<dbReference type="InterPro" id="IPR001680">
    <property type="entry name" value="WD40_rpt"/>
</dbReference>
<accession>A0ABV1VW21</accession>
<dbReference type="PRINTS" id="PR00320">
    <property type="entry name" value="GPROTEINBRPT"/>
</dbReference>
<dbReference type="PROSITE" id="PS00678">
    <property type="entry name" value="WD_REPEATS_1"/>
    <property type="match status" value="1"/>
</dbReference>
<evidence type="ECO:0000256" key="4">
    <source>
        <dbReference type="SAM" id="MobiDB-lite"/>
    </source>
</evidence>
<organism evidence="5 6">
    <name type="scientific">Streptomyces carpinensis</name>
    <dbReference type="NCBI Taxonomy" id="66369"/>
    <lineage>
        <taxon>Bacteria</taxon>
        <taxon>Bacillati</taxon>
        <taxon>Actinomycetota</taxon>
        <taxon>Actinomycetes</taxon>
        <taxon>Kitasatosporales</taxon>
        <taxon>Streptomycetaceae</taxon>
        <taxon>Streptomyces</taxon>
    </lineage>
</organism>
<dbReference type="InterPro" id="IPR050505">
    <property type="entry name" value="WDR55/POC1"/>
</dbReference>
<dbReference type="EMBL" id="JBEPCU010000024">
    <property type="protein sequence ID" value="MER6976125.1"/>
    <property type="molecule type" value="Genomic_DNA"/>
</dbReference>
<reference evidence="5 6" key="1">
    <citation type="submission" date="2024-06" db="EMBL/GenBank/DDBJ databases">
        <title>The Natural Products Discovery Center: Release of the First 8490 Sequenced Strains for Exploring Actinobacteria Biosynthetic Diversity.</title>
        <authorList>
            <person name="Kalkreuter E."/>
            <person name="Kautsar S.A."/>
            <person name="Yang D."/>
            <person name="Bader C.D."/>
            <person name="Teijaro C.N."/>
            <person name="Fluegel L."/>
            <person name="Davis C.M."/>
            <person name="Simpson J.R."/>
            <person name="Lauterbach L."/>
            <person name="Steele A.D."/>
            <person name="Gui C."/>
            <person name="Meng S."/>
            <person name="Li G."/>
            <person name="Viehrig K."/>
            <person name="Ye F."/>
            <person name="Su P."/>
            <person name="Kiefer A.F."/>
            <person name="Nichols A."/>
            <person name="Cepeda A.J."/>
            <person name="Yan W."/>
            <person name="Fan B."/>
            <person name="Jiang Y."/>
            <person name="Adhikari A."/>
            <person name="Zheng C.-J."/>
            <person name="Schuster L."/>
            <person name="Cowan T.M."/>
            <person name="Smanski M.J."/>
            <person name="Chevrette M.G."/>
            <person name="De Carvalho L.P.S."/>
            <person name="Shen B."/>
        </authorList>
    </citation>
    <scope>NUCLEOTIDE SEQUENCE [LARGE SCALE GENOMIC DNA]</scope>
    <source>
        <strain evidence="5 6">NPDC000634</strain>
    </source>
</reference>
<evidence type="ECO:0000256" key="1">
    <source>
        <dbReference type="ARBA" id="ARBA00022574"/>
    </source>
</evidence>
<feature type="repeat" description="WD" evidence="3">
    <location>
        <begin position="287"/>
        <end position="318"/>
    </location>
</feature>
<feature type="repeat" description="WD" evidence="3">
    <location>
        <begin position="335"/>
        <end position="366"/>
    </location>
</feature>
<feature type="repeat" description="WD" evidence="3">
    <location>
        <begin position="461"/>
        <end position="482"/>
    </location>
</feature>
<dbReference type="InterPro" id="IPR019775">
    <property type="entry name" value="WD40_repeat_CS"/>
</dbReference>
<proteinExistence type="predicted"/>